<dbReference type="Pfam" id="PF20778">
    <property type="entry name" value="SLS1_C"/>
    <property type="match status" value="1"/>
</dbReference>
<feature type="compositionally biased region" description="Basic residues" evidence="1">
    <location>
        <begin position="1145"/>
        <end position="1155"/>
    </location>
</feature>
<feature type="region of interest" description="Disordered" evidence="1">
    <location>
        <begin position="612"/>
        <end position="642"/>
    </location>
</feature>
<feature type="compositionally biased region" description="Basic and acidic residues" evidence="1">
    <location>
        <begin position="1130"/>
        <end position="1144"/>
    </location>
</feature>
<evidence type="ECO:0000259" key="4">
    <source>
        <dbReference type="Pfam" id="PF20778"/>
    </source>
</evidence>
<feature type="compositionally biased region" description="Acidic residues" evidence="1">
    <location>
        <begin position="214"/>
        <end position="225"/>
    </location>
</feature>
<feature type="region of interest" description="Disordered" evidence="1">
    <location>
        <begin position="702"/>
        <end position="722"/>
    </location>
</feature>
<feature type="compositionally biased region" description="Polar residues" evidence="1">
    <location>
        <begin position="612"/>
        <end position="629"/>
    </location>
</feature>
<proteinExistence type="predicted"/>
<evidence type="ECO:0000313" key="5">
    <source>
        <dbReference type="EMBL" id="KPA42925.1"/>
    </source>
</evidence>
<organism evidence="5 6">
    <name type="scientific">Fusarium langsethiae</name>
    <dbReference type="NCBI Taxonomy" id="179993"/>
    <lineage>
        <taxon>Eukaryota</taxon>
        <taxon>Fungi</taxon>
        <taxon>Dikarya</taxon>
        <taxon>Ascomycota</taxon>
        <taxon>Pezizomycotina</taxon>
        <taxon>Sordariomycetes</taxon>
        <taxon>Hypocreomycetidae</taxon>
        <taxon>Hypocreales</taxon>
        <taxon>Nectriaceae</taxon>
        <taxon>Fusarium</taxon>
    </lineage>
</organism>
<feature type="region of interest" description="Disordered" evidence="1">
    <location>
        <begin position="945"/>
        <end position="1176"/>
    </location>
</feature>
<feature type="region of interest" description="Disordered" evidence="1">
    <location>
        <begin position="54"/>
        <end position="240"/>
    </location>
</feature>
<dbReference type="AlphaFoldDB" id="A0A0N0DFR9"/>
<feature type="compositionally biased region" description="Low complexity" evidence="1">
    <location>
        <begin position="1098"/>
        <end position="1113"/>
    </location>
</feature>
<feature type="compositionally biased region" description="Polar residues" evidence="1">
    <location>
        <begin position="169"/>
        <end position="178"/>
    </location>
</feature>
<dbReference type="OrthoDB" id="5392646at2759"/>
<evidence type="ECO:0000259" key="3">
    <source>
        <dbReference type="Pfam" id="PF20776"/>
    </source>
</evidence>
<feature type="compositionally biased region" description="Basic and acidic residues" evidence="1">
    <location>
        <begin position="1011"/>
        <end position="1025"/>
    </location>
</feature>
<feature type="compositionally biased region" description="Basic and acidic residues" evidence="1">
    <location>
        <begin position="988"/>
        <end position="1001"/>
    </location>
</feature>
<evidence type="ECO:0000313" key="6">
    <source>
        <dbReference type="Proteomes" id="UP000037904"/>
    </source>
</evidence>
<dbReference type="Proteomes" id="UP000037904">
    <property type="component" value="Unassembled WGS sequence"/>
</dbReference>
<gene>
    <name evidence="5" type="ORF">FLAG1_04191</name>
</gene>
<feature type="compositionally biased region" description="Basic residues" evidence="1">
    <location>
        <begin position="1231"/>
        <end position="1242"/>
    </location>
</feature>
<feature type="compositionally biased region" description="Basic and acidic residues" evidence="1">
    <location>
        <begin position="710"/>
        <end position="722"/>
    </location>
</feature>
<feature type="domain" description="SLS1 N-terminal" evidence="3">
    <location>
        <begin position="304"/>
        <end position="401"/>
    </location>
</feature>
<protein>
    <submittedName>
        <fullName evidence="5">Uncharacterized protein</fullName>
    </submittedName>
</protein>
<feature type="compositionally biased region" description="Low complexity" evidence="1">
    <location>
        <begin position="138"/>
        <end position="148"/>
    </location>
</feature>
<feature type="compositionally biased region" description="Basic and acidic residues" evidence="1">
    <location>
        <begin position="1076"/>
        <end position="1092"/>
    </location>
</feature>
<dbReference type="Pfam" id="PF14611">
    <property type="entry name" value="KH_SLS1_1"/>
    <property type="match status" value="1"/>
</dbReference>
<comment type="caution">
    <text evidence="5">The sequence shown here is derived from an EMBL/GenBank/DDBJ whole genome shotgun (WGS) entry which is preliminary data.</text>
</comment>
<dbReference type="EMBL" id="JXCE01000053">
    <property type="protein sequence ID" value="KPA42925.1"/>
    <property type="molecule type" value="Genomic_DNA"/>
</dbReference>
<accession>A0A0N0DFR9</accession>
<keyword evidence="6" id="KW-1185">Reference proteome</keyword>
<dbReference type="GO" id="GO:0005743">
    <property type="term" value="C:mitochondrial inner membrane"/>
    <property type="evidence" value="ECO:0007669"/>
    <property type="project" value="InterPro"/>
</dbReference>
<feature type="compositionally biased region" description="Polar residues" evidence="1">
    <location>
        <begin position="66"/>
        <end position="95"/>
    </location>
</feature>
<evidence type="ECO:0000259" key="2">
    <source>
        <dbReference type="Pfam" id="PF14611"/>
    </source>
</evidence>
<dbReference type="InterPro" id="IPR048401">
    <property type="entry name" value="SLS1_C"/>
</dbReference>
<sequence length="1242" mass="137887">MISRAVRVPRICLACRFGLITQRSAGLGFRTNPVREGLGRRLYTSDLEKLGDSKVEPFVSNKDTSETSSEGNLAENESTATRPSTDATESNNSGPANEIDLESTPTSQGKPIGSAQTELDDILDEASPPTGKSDHGLSELSDLPDLSSQHPSDPFDHELDDLLNEAKPETTSPNNTKDGASGLPDLPGISSERSGSVFELDELLDEDSTRTESEFDISELPDLDDGLSGSTQGTRPWPKRRLHNNLLHEEPLGVSSLGLPADAIIINNPNKTRIERSPIVIEEEEVAPTNIDWESLNPSENIEPAVEEINANIEEFRPDTRILRLTEIGTLVESLCNGFTINQLRDYHRDCVPEQEEGEIVNYTWIEESVPWTSVNSVRVRGTDKTAIAQKIVFDKWRIEVMEYENDLGKAYVWMDPDIFPFLLYDTDGPNNISRLLWVLRRDFLVGEDEKLTLTIQKSRLNITARKSTTYGVLAYMDQCLQEMRSRTIDVTPFLPTGTSSPRTAELKELGRLTKTSIKRVREGDKEKYRVSWLPDSDEAPAGTEDVADMVFRLMVGLTIPGTHNVLQCIPSKGEDEVGGQFVSVRRQTRAMSWRDKLGRWFRVVDPITKSSWSTKGSSPLDLASSTDLPEQEVPGTGKNDTTTATFGHILHSEVQDSMKLLSRKRHILLPFTPHPAAFSALKPEDDKTLEETTTIIMNLVPHKERKRGRSSDSQKGAKEPAVRIKIPVKPDADFANFCLPDDLTAECFVSWHVNDLLLPTEAVDVRLQHERSEPLSVTNLDLQEFLKASLFNLAEGKLRTPAQATLKIPGAWLDGGRTGLSNTKSKKVLYDFRGTEIHNIVEMPWRGHTLRYSSIEAGQQGGQRQEITLKAGSPGGSPVKFDLERRQSFLQLVEDMATEKCFSWYEGHKSIKSRQLEDYSYNLPEKELTDDIIVEDIFDAKGRPKSIGRERKKHQDTGKAERAIKKQASSKPRAPSKSNRQRASSKPKGEPIPDDIDKLLAAENDSSLDPEPRAEEVPNEDKFTQELMSMLDAPSGPMITMDQIDKKTLISKDATQDETPEGTTKIEKQVPTGEDATKERATEDSDSDKNAVDALSAEEAAPTKSKKSAAATERNRVRIEIMNNFFGAEEMKAEPSTASDKKKPSAARKAKVAARKYTVPDLEQPAKKSKAKGKANVVKEVDPFLTQFAARVTSNNRVADPNAAPGFFDALPSENKPKTPKKTTNNGKSGNKKRKGGKKKS</sequence>
<dbReference type="InterPro" id="IPR032741">
    <property type="entry name" value="Sls1_KH-1"/>
</dbReference>
<dbReference type="Pfam" id="PF20776">
    <property type="entry name" value="SLS1_N"/>
    <property type="match status" value="1"/>
</dbReference>
<feature type="region of interest" description="Disordered" evidence="1">
    <location>
        <begin position="1194"/>
        <end position="1242"/>
    </location>
</feature>
<dbReference type="InterPro" id="IPR048400">
    <property type="entry name" value="SLS1_N"/>
</dbReference>
<feature type="compositionally biased region" description="Basic and acidic residues" evidence="1">
    <location>
        <begin position="945"/>
        <end position="965"/>
    </location>
</feature>
<feature type="compositionally biased region" description="Polar residues" evidence="1">
    <location>
        <begin position="103"/>
        <end position="117"/>
    </location>
</feature>
<evidence type="ECO:0000256" key="1">
    <source>
        <dbReference type="SAM" id="MobiDB-lite"/>
    </source>
</evidence>
<reference evidence="5 6" key="1">
    <citation type="submission" date="2015-04" db="EMBL/GenBank/DDBJ databases">
        <title>The draft genome sequence of Fusarium langsethiae, a T-2/HT-2 mycotoxin producer.</title>
        <authorList>
            <person name="Lysoe E."/>
            <person name="Divon H.H."/>
            <person name="Terzi V."/>
            <person name="Orru L."/>
            <person name="Lamontanara A."/>
            <person name="Kolseth A.-K."/>
            <person name="Frandsen R.J."/>
            <person name="Nielsen K."/>
            <person name="Thrane U."/>
        </authorList>
    </citation>
    <scope>NUCLEOTIDE SEQUENCE [LARGE SCALE GENOMIC DNA]</scope>
    <source>
        <strain evidence="5 6">Fl201059</strain>
    </source>
</reference>
<feature type="domain" description="SLS1 first KH" evidence="2">
    <location>
        <begin position="409"/>
        <end position="482"/>
    </location>
</feature>
<name>A0A0N0DFR9_FUSLA</name>
<feature type="domain" description="SLS1 C-terminal" evidence="4">
    <location>
        <begin position="591"/>
        <end position="897"/>
    </location>
</feature>